<organism evidence="2 3">
    <name type="scientific">Elysia crispata</name>
    <name type="common">lettuce slug</name>
    <dbReference type="NCBI Taxonomy" id="231223"/>
    <lineage>
        <taxon>Eukaryota</taxon>
        <taxon>Metazoa</taxon>
        <taxon>Spiralia</taxon>
        <taxon>Lophotrochozoa</taxon>
        <taxon>Mollusca</taxon>
        <taxon>Gastropoda</taxon>
        <taxon>Heterobranchia</taxon>
        <taxon>Euthyneura</taxon>
        <taxon>Panpulmonata</taxon>
        <taxon>Sacoglossa</taxon>
        <taxon>Placobranchoidea</taxon>
        <taxon>Plakobranchidae</taxon>
        <taxon>Elysia</taxon>
    </lineage>
</organism>
<feature type="region of interest" description="Disordered" evidence="1">
    <location>
        <begin position="1"/>
        <end position="45"/>
    </location>
</feature>
<protein>
    <submittedName>
        <fullName evidence="2">Uncharacterized protein</fullName>
    </submittedName>
</protein>
<name>A0AAE1AWY2_9GAST</name>
<dbReference type="Proteomes" id="UP001283361">
    <property type="component" value="Unassembled WGS sequence"/>
</dbReference>
<feature type="compositionally biased region" description="Basic and acidic residues" evidence="1">
    <location>
        <begin position="10"/>
        <end position="19"/>
    </location>
</feature>
<gene>
    <name evidence="2" type="ORF">RRG08_047046</name>
</gene>
<evidence type="ECO:0000313" key="2">
    <source>
        <dbReference type="EMBL" id="KAK3794771.1"/>
    </source>
</evidence>
<reference evidence="2" key="1">
    <citation type="journal article" date="2023" name="G3 (Bethesda)">
        <title>A reference genome for the long-term kleptoplast-retaining sea slug Elysia crispata morphotype clarki.</title>
        <authorList>
            <person name="Eastman K.E."/>
            <person name="Pendleton A.L."/>
            <person name="Shaikh M.A."/>
            <person name="Suttiyut T."/>
            <person name="Ogas R."/>
            <person name="Tomko P."/>
            <person name="Gavelis G."/>
            <person name="Widhalm J.R."/>
            <person name="Wisecaver J.H."/>
        </authorList>
    </citation>
    <scope>NUCLEOTIDE SEQUENCE</scope>
    <source>
        <strain evidence="2">ECLA1</strain>
    </source>
</reference>
<dbReference type="EMBL" id="JAWDGP010001093">
    <property type="protein sequence ID" value="KAK3794771.1"/>
    <property type="molecule type" value="Genomic_DNA"/>
</dbReference>
<proteinExistence type="predicted"/>
<accession>A0AAE1AWY2</accession>
<comment type="caution">
    <text evidence="2">The sequence shown here is derived from an EMBL/GenBank/DDBJ whole genome shotgun (WGS) entry which is preliminary data.</text>
</comment>
<evidence type="ECO:0000313" key="3">
    <source>
        <dbReference type="Proteomes" id="UP001283361"/>
    </source>
</evidence>
<evidence type="ECO:0000256" key="1">
    <source>
        <dbReference type="SAM" id="MobiDB-lite"/>
    </source>
</evidence>
<keyword evidence="3" id="KW-1185">Reference proteome</keyword>
<sequence>MLSQLFLRSQSRETRKCETNDSTTYPSPYLPYRDTEHRSSDSDQQGAKVIDFACWSRACLATRRRSNLSRRATRGLRSTPGKCQAPRCAEIAEALAVYRSGEVISRNGVDLARAKRALAKLVRRRISSL</sequence>
<dbReference type="AlphaFoldDB" id="A0AAE1AWY2"/>